<dbReference type="OrthoDB" id="289937at2"/>
<evidence type="ECO:0000313" key="13">
    <source>
        <dbReference type="Proteomes" id="UP000076625"/>
    </source>
</evidence>
<dbReference type="PANTHER" id="PTHR33308">
    <property type="entry name" value="PEPTIDOGLYCAN HYDROLASE FLGJ"/>
    <property type="match status" value="1"/>
</dbReference>
<keyword evidence="9" id="KW-0961">Cell wall biogenesis/degradation</keyword>
<dbReference type="InterPro" id="IPR019301">
    <property type="entry name" value="Flagellar_prot_FlgJ_N"/>
</dbReference>
<dbReference type="STRING" id="1452487.AVW16_04385"/>
<reference evidence="13" key="1">
    <citation type="submission" date="2016-01" db="EMBL/GenBank/DDBJ databases">
        <title>Draft genome of Chromobacterium sp. F49.</title>
        <authorList>
            <person name="Hong K.W."/>
        </authorList>
    </citation>
    <scope>NUCLEOTIDE SEQUENCE [LARGE SCALE GENOMIC DNA]</scope>
    <source>
        <strain evidence="13">CN10</strain>
    </source>
</reference>
<dbReference type="PANTHER" id="PTHR33308:SF9">
    <property type="entry name" value="PEPTIDOGLYCAN HYDROLASE FLGJ"/>
    <property type="match status" value="1"/>
</dbReference>
<evidence type="ECO:0000256" key="10">
    <source>
        <dbReference type="ARBA" id="ARBA00030835"/>
    </source>
</evidence>
<accession>A0A161SLB2</accession>
<dbReference type="InterPro" id="IPR051056">
    <property type="entry name" value="Glycosyl_Hydrolase_73"/>
</dbReference>
<evidence type="ECO:0000256" key="8">
    <source>
        <dbReference type="ARBA" id="ARBA00023295"/>
    </source>
</evidence>
<dbReference type="GO" id="GO:0004040">
    <property type="term" value="F:amidase activity"/>
    <property type="evidence" value="ECO:0007669"/>
    <property type="project" value="InterPro"/>
</dbReference>
<evidence type="ECO:0000313" key="12">
    <source>
        <dbReference type="EMBL" id="KZE35260.1"/>
    </source>
</evidence>
<comment type="caution">
    <text evidence="12">The sequence shown here is derived from an EMBL/GenBank/DDBJ whole genome shotgun (WGS) entry which is preliminary data.</text>
</comment>
<keyword evidence="7" id="KW-0378">Hydrolase</keyword>
<dbReference type="InterPro" id="IPR013377">
    <property type="entry name" value="FlgJ"/>
</dbReference>
<organism evidence="12 13">
    <name type="scientific">Crenobacter luteus</name>
    <dbReference type="NCBI Taxonomy" id="1452487"/>
    <lineage>
        <taxon>Bacteria</taxon>
        <taxon>Pseudomonadati</taxon>
        <taxon>Pseudomonadota</taxon>
        <taxon>Betaproteobacteria</taxon>
        <taxon>Neisseriales</taxon>
        <taxon>Neisseriaceae</taxon>
        <taxon>Crenobacter</taxon>
    </lineage>
</organism>
<comment type="similarity">
    <text evidence="4">In the C-terminal section; belongs to the glycosyl hydrolase 73 family.</text>
</comment>
<comment type="similarity">
    <text evidence="3">In the N-terminal section; belongs to the FlgJ family.</text>
</comment>
<evidence type="ECO:0000256" key="3">
    <source>
        <dbReference type="ARBA" id="ARBA00006880"/>
    </source>
</evidence>
<dbReference type="GO" id="GO:0016798">
    <property type="term" value="F:hydrolase activity, acting on glycosyl bonds"/>
    <property type="evidence" value="ECO:0007669"/>
    <property type="project" value="UniProtKB-KW"/>
</dbReference>
<dbReference type="GO" id="GO:0071555">
    <property type="term" value="P:cell wall organization"/>
    <property type="evidence" value="ECO:0007669"/>
    <property type="project" value="UniProtKB-KW"/>
</dbReference>
<evidence type="ECO:0000256" key="9">
    <source>
        <dbReference type="ARBA" id="ARBA00023316"/>
    </source>
</evidence>
<evidence type="ECO:0000256" key="4">
    <source>
        <dbReference type="ARBA" id="ARBA00007974"/>
    </source>
</evidence>
<keyword evidence="12" id="KW-0969">Cilium</keyword>
<comment type="subcellular location">
    <subcellularLocation>
        <location evidence="2">Periplasm</location>
    </subcellularLocation>
</comment>
<dbReference type="InterPro" id="IPR002901">
    <property type="entry name" value="MGlyc_endo_b_GlcNAc-like_dom"/>
</dbReference>
<keyword evidence="12" id="KW-0966">Cell projection</keyword>
<dbReference type="SMART" id="SM00047">
    <property type="entry name" value="LYZ2"/>
    <property type="match status" value="1"/>
</dbReference>
<sequence length="322" mass="33940">MNPLSNASFSSADAAQRLAVDPGSLEALRARSAQDPKSTVKEAARQFEALFMDKLMQAMRETRFDGEDDSPEMDTYKGLLDQQLVQTLSKTGGLGLAEVLSRQLAKLAREEDGEAGAVRRFYAQPEGLSLPAVRKALAAYGAPAPAPATEAISAAGAADSAAAGKSLPGTPQAFVETMLPHARGAAAEIGVAPELVVAHAALETGWGRRAIRHPDGRDSHNLFGIKAGGSWKGATVDVMTTEYVGGVAQKRVETFRAYPSYQAAFNDYARLLTDNPRYGRALNQGDNADGFARALQTGGYATDPRYAKKLADVAGGLIGRGS</sequence>
<keyword evidence="12" id="KW-0282">Flagellum</keyword>
<dbReference type="RefSeq" id="WP_066609445.1">
    <property type="nucleotide sequence ID" value="NZ_LQQU01000002.1"/>
</dbReference>
<evidence type="ECO:0000256" key="1">
    <source>
        <dbReference type="ARBA" id="ARBA00002954"/>
    </source>
</evidence>
<dbReference type="Pfam" id="PF10135">
    <property type="entry name" value="Rod-binding"/>
    <property type="match status" value="1"/>
</dbReference>
<dbReference type="NCBIfam" id="TIGR02541">
    <property type="entry name" value="flagell_FlgJ"/>
    <property type="match status" value="1"/>
</dbReference>
<dbReference type="Gene3D" id="1.10.530.10">
    <property type="match status" value="1"/>
</dbReference>
<dbReference type="AlphaFoldDB" id="A0A161SLB2"/>
<dbReference type="PRINTS" id="PR01002">
    <property type="entry name" value="FLGFLGJ"/>
</dbReference>
<dbReference type="GO" id="GO:0071973">
    <property type="term" value="P:bacterial-type flagellum-dependent cell motility"/>
    <property type="evidence" value="ECO:0007669"/>
    <property type="project" value="TreeGrafter"/>
</dbReference>
<keyword evidence="6" id="KW-0574">Periplasm</keyword>
<dbReference type="EMBL" id="LQQU01000002">
    <property type="protein sequence ID" value="KZE35260.1"/>
    <property type="molecule type" value="Genomic_DNA"/>
</dbReference>
<evidence type="ECO:0000256" key="6">
    <source>
        <dbReference type="ARBA" id="ARBA00022764"/>
    </source>
</evidence>
<evidence type="ECO:0000256" key="7">
    <source>
        <dbReference type="ARBA" id="ARBA00022801"/>
    </source>
</evidence>
<dbReference type="Proteomes" id="UP000076625">
    <property type="component" value="Unassembled WGS sequence"/>
</dbReference>
<comment type="function">
    <text evidence="1">Flagellum-specific muramidase which hydrolyzes the peptidoglycan layer to assemble the rod structure in the periplasmic space.</text>
</comment>
<evidence type="ECO:0000256" key="2">
    <source>
        <dbReference type="ARBA" id="ARBA00004418"/>
    </source>
</evidence>
<evidence type="ECO:0000256" key="5">
    <source>
        <dbReference type="ARBA" id="ARBA00013433"/>
    </source>
</evidence>
<evidence type="ECO:0000259" key="11">
    <source>
        <dbReference type="SMART" id="SM00047"/>
    </source>
</evidence>
<gene>
    <name evidence="12" type="ORF">AVW16_04385</name>
</gene>
<keyword evidence="8" id="KW-0326">Glycosidase</keyword>
<protein>
    <recommendedName>
        <fullName evidence="5">Peptidoglycan hydrolase FlgJ</fullName>
    </recommendedName>
    <alternativeName>
        <fullName evidence="10">Muramidase FlgJ</fullName>
    </alternativeName>
</protein>
<dbReference type="Pfam" id="PF01832">
    <property type="entry name" value="Glucosaminidase"/>
    <property type="match status" value="1"/>
</dbReference>
<dbReference type="GO" id="GO:0044780">
    <property type="term" value="P:bacterial-type flagellum assembly"/>
    <property type="evidence" value="ECO:0007669"/>
    <property type="project" value="InterPro"/>
</dbReference>
<feature type="domain" description="Mannosyl-glycoprotein endo-beta-N-acetylglucosamidase-like" evidence="11">
    <location>
        <begin position="166"/>
        <end position="322"/>
    </location>
</feature>
<dbReference type="Gene3D" id="2.10.70.40">
    <property type="entry name" value="peptidoglycan hydrolase"/>
    <property type="match status" value="1"/>
</dbReference>
<proteinExistence type="inferred from homology"/>
<keyword evidence="13" id="KW-1185">Reference proteome</keyword>
<dbReference type="GO" id="GO:0042597">
    <property type="term" value="C:periplasmic space"/>
    <property type="evidence" value="ECO:0007669"/>
    <property type="project" value="UniProtKB-SubCell"/>
</dbReference>
<name>A0A161SLB2_9NEIS</name>